<evidence type="ECO:0000256" key="1">
    <source>
        <dbReference type="ARBA" id="ARBA00022490"/>
    </source>
</evidence>
<dbReference type="PROSITE" id="PS50110">
    <property type="entry name" value="RESPONSE_REGULATORY"/>
    <property type="match status" value="1"/>
</dbReference>
<dbReference type="STRING" id="1095776.SAMN04515672_1884"/>
<dbReference type="Proteomes" id="UP000198882">
    <property type="component" value="Unassembled WGS sequence"/>
</dbReference>
<dbReference type="InterPro" id="IPR000673">
    <property type="entry name" value="Sig_transdc_resp-reg_Me-estase"/>
</dbReference>
<keyword evidence="2 5" id="KW-0145">Chemotaxis</keyword>
<dbReference type="CDD" id="cd17541">
    <property type="entry name" value="REC_CheB-like"/>
    <property type="match status" value="1"/>
</dbReference>
<dbReference type="RefSeq" id="WP_090304840.1">
    <property type="nucleotide sequence ID" value="NZ_FNFE01000002.1"/>
</dbReference>
<keyword evidence="5 7" id="KW-0597">Phosphoprotein</keyword>
<keyword evidence="1 5" id="KW-0963">Cytoplasm</keyword>
<evidence type="ECO:0000256" key="5">
    <source>
        <dbReference type="HAMAP-Rule" id="MF_00099"/>
    </source>
</evidence>
<dbReference type="Pfam" id="PF00072">
    <property type="entry name" value="Response_reg"/>
    <property type="match status" value="1"/>
</dbReference>
<comment type="subcellular location">
    <subcellularLocation>
        <location evidence="5">Cytoplasm</location>
    </subcellularLocation>
</comment>
<dbReference type="SUPFAM" id="SSF52172">
    <property type="entry name" value="CheY-like"/>
    <property type="match status" value="1"/>
</dbReference>
<evidence type="ECO:0000259" key="10">
    <source>
        <dbReference type="PROSITE" id="PS50122"/>
    </source>
</evidence>
<dbReference type="HAMAP" id="MF_00099">
    <property type="entry name" value="CheB_chemtxs"/>
    <property type="match status" value="1"/>
</dbReference>
<comment type="catalytic activity">
    <reaction evidence="5">
        <text>L-glutaminyl-[protein] + H2O = L-glutamyl-[protein] + NH4(+)</text>
        <dbReference type="Rhea" id="RHEA:16441"/>
        <dbReference type="Rhea" id="RHEA-COMP:10207"/>
        <dbReference type="Rhea" id="RHEA-COMP:10208"/>
        <dbReference type="ChEBI" id="CHEBI:15377"/>
        <dbReference type="ChEBI" id="CHEBI:28938"/>
        <dbReference type="ChEBI" id="CHEBI:29973"/>
        <dbReference type="ChEBI" id="CHEBI:30011"/>
        <dbReference type="EC" id="3.5.1.44"/>
    </reaction>
</comment>
<evidence type="ECO:0000256" key="2">
    <source>
        <dbReference type="ARBA" id="ARBA00022500"/>
    </source>
</evidence>
<feature type="active site" evidence="5 6">
    <location>
        <position position="354"/>
    </location>
</feature>
<accession>A0A1G8XUE4</accession>
<name>A0A1G8XUE4_9EURY</name>
<gene>
    <name evidence="5" type="primary">cheB</name>
    <name evidence="11" type="ORF">SAMN04515672_1884</name>
</gene>
<dbReference type="GO" id="GO:0008984">
    <property type="term" value="F:protein-glutamate methylesterase activity"/>
    <property type="evidence" value="ECO:0007669"/>
    <property type="project" value="UniProtKB-UniRule"/>
</dbReference>
<proteinExistence type="inferred from homology"/>
<feature type="active site" evidence="5 6">
    <location>
        <position position="257"/>
    </location>
</feature>
<feature type="compositionally biased region" description="Acidic residues" evidence="8">
    <location>
        <begin position="206"/>
        <end position="215"/>
    </location>
</feature>
<evidence type="ECO:0000313" key="12">
    <source>
        <dbReference type="Proteomes" id="UP000198882"/>
    </source>
</evidence>
<sequence length="417" mass="43321">MTRVLVVDDSQFMRTVVDNALTEAGYDVETATNGSEAIETAAAYDPDIVTMDVEMPELGGIDAVERIMARNPTLILMLSVHTEQGTETTLDALERGAIDFLHKPDGSDGRTLADLSSEVVAKVDELANANVSSIALARASASAYATRSSRANRDVATGRAVAGAGAGADSRGSLEVSGGSTTNRPAGPDAQRAFSPGSGAGSKSESDEDPEPIELEGDHADDPTVVLGASTGGPKIVEALFERLPADLGAKVLVVQHMPEGFTERFAERLDRLSEYDVREASDGELVRAGEAAIAPGDAHLEVANNVGGRLRVRLDDGERIHGVRPAIDVTMQSAAETAVDPICGVVLTGMGRDGAAGIESIKRAGGHTIAQDEATSPVFGIPCQAIQTGCVDDIAPATELVETIVDAFDTDGETDE</sequence>
<feature type="compositionally biased region" description="Low complexity" evidence="8">
    <location>
        <begin position="163"/>
        <end position="173"/>
    </location>
</feature>
<feature type="region of interest" description="Disordered" evidence="8">
    <location>
        <begin position="163"/>
        <end position="225"/>
    </location>
</feature>
<dbReference type="OrthoDB" id="2857at2157"/>
<dbReference type="PANTHER" id="PTHR42872:SF6">
    <property type="entry name" value="PROTEIN-GLUTAMATE METHYLESTERASE_PROTEIN-GLUTAMINE GLUTAMINASE"/>
    <property type="match status" value="1"/>
</dbReference>
<feature type="modified residue" description="4-aspartylphosphate" evidence="5 7">
    <location>
        <position position="52"/>
    </location>
</feature>
<comment type="similarity">
    <text evidence="5">Belongs to the CheB family.</text>
</comment>
<evidence type="ECO:0000256" key="8">
    <source>
        <dbReference type="SAM" id="MobiDB-lite"/>
    </source>
</evidence>
<dbReference type="GO" id="GO:0000156">
    <property type="term" value="F:phosphorelay response regulator activity"/>
    <property type="evidence" value="ECO:0007669"/>
    <property type="project" value="InterPro"/>
</dbReference>
<dbReference type="EMBL" id="FNFE01000002">
    <property type="protein sequence ID" value="SDJ93515.1"/>
    <property type="molecule type" value="Genomic_DNA"/>
</dbReference>
<dbReference type="Gene3D" id="3.40.50.180">
    <property type="entry name" value="Methylesterase CheB, C-terminal domain"/>
    <property type="match status" value="1"/>
</dbReference>
<comment type="catalytic activity">
    <reaction evidence="4 5">
        <text>[protein]-L-glutamate 5-O-methyl ester + H2O = L-glutamyl-[protein] + methanol + H(+)</text>
        <dbReference type="Rhea" id="RHEA:23236"/>
        <dbReference type="Rhea" id="RHEA-COMP:10208"/>
        <dbReference type="Rhea" id="RHEA-COMP:10311"/>
        <dbReference type="ChEBI" id="CHEBI:15377"/>
        <dbReference type="ChEBI" id="CHEBI:15378"/>
        <dbReference type="ChEBI" id="CHEBI:17790"/>
        <dbReference type="ChEBI" id="CHEBI:29973"/>
        <dbReference type="ChEBI" id="CHEBI:82795"/>
        <dbReference type="EC" id="3.1.1.61"/>
    </reaction>
</comment>
<dbReference type="SUPFAM" id="SSF52738">
    <property type="entry name" value="Methylesterase CheB, C-terminal domain"/>
    <property type="match status" value="1"/>
</dbReference>
<comment type="PTM">
    <text evidence="5">Phosphorylated by CheA. Phosphorylation of the N-terminal regulatory domain activates the methylesterase activity.</text>
</comment>
<dbReference type="PANTHER" id="PTHR42872">
    <property type="entry name" value="PROTEIN-GLUTAMATE METHYLESTERASE/PROTEIN-GLUTAMINE GLUTAMINASE"/>
    <property type="match status" value="1"/>
</dbReference>
<dbReference type="GO" id="GO:0050568">
    <property type="term" value="F:protein-glutamine glutaminase activity"/>
    <property type="evidence" value="ECO:0007669"/>
    <property type="project" value="UniProtKB-UniRule"/>
</dbReference>
<evidence type="ECO:0000256" key="7">
    <source>
        <dbReference type="PROSITE-ProRule" id="PRU00169"/>
    </source>
</evidence>
<evidence type="ECO:0000256" key="3">
    <source>
        <dbReference type="ARBA" id="ARBA00022801"/>
    </source>
</evidence>
<dbReference type="InterPro" id="IPR008248">
    <property type="entry name" value="CheB-like"/>
</dbReference>
<dbReference type="Pfam" id="PF01339">
    <property type="entry name" value="CheB_methylest"/>
    <property type="match status" value="1"/>
</dbReference>
<protein>
    <recommendedName>
        <fullName evidence="5">Protein-glutamate methylesterase/protein-glutamine glutaminase</fullName>
        <ecNumber evidence="5">3.1.1.61</ecNumber>
        <ecNumber evidence="5">3.5.1.44</ecNumber>
    </recommendedName>
</protein>
<dbReference type="SMART" id="SM00448">
    <property type="entry name" value="REC"/>
    <property type="match status" value="1"/>
</dbReference>
<keyword evidence="12" id="KW-1185">Reference proteome</keyword>
<comment type="function">
    <text evidence="5">Involved in chemotaxis. Part of a chemotaxis signal transduction system that modulates chemotaxis in response to various stimuli. Catalyzes the demethylation of specific methylglutamate residues introduced into the chemoreceptors (methyl-accepting chemotaxis proteins or MCP) by CheR. Also mediates the irreversible deamidation of specific glutamine residues to glutamic acid.</text>
</comment>
<organism evidence="11 12">
    <name type="scientific">Natronorubrum texcoconense</name>
    <dbReference type="NCBI Taxonomy" id="1095776"/>
    <lineage>
        <taxon>Archaea</taxon>
        <taxon>Methanobacteriati</taxon>
        <taxon>Methanobacteriota</taxon>
        <taxon>Stenosarchaea group</taxon>
        <taxon>Halobacteria</taxon>
        <taxon>Halobacteriales</taxon>
        <taxon>Natrialbaceae</taxon>
        <taxon>Natronorubrum</taxon>
    </lineage>
</organism>
<dbReference type="NCBIfam" id="NF001965">
    <property type="entry name" value="PRK00742.1"/>
    <property type="match status" value="1"/>
</dbReference>
<dbReference type="GO" id="GO:0005737">
    <property type="term" value="C:cytoplasm"/>
    <property type="evidence" value="ECO:0007669"/>
    <property type="project" value="UniProtKB-SubCell"/>
</dbReference>
<dbReference type="InterPro" id="IPR001789">
    <property type="entry name" value="Sig_transdc_resp-reg_receiver"/>
</dbReference>
<dbReference type="InterPro" id="IPR035909">
    <property type="entry name" value="CheB_C"/>
</dbReference>
<keyword evidence="3 5" id="KW-0378">Hydrolase</keyword>
<dbReference type="AlphaFoldDB" id="A0A1G8XUE4"/>
<dbReference type="CDD" id="cd16432">
    <property type="entry name" value="CheB_Rec"/>
    <property type="match status" value="1"/>
</dbReference>
<feature type="domain" description="Response regulatory" evidence="9">
    <location>
        <begin position="3"/>
        <end position="118"/>
    </location>
</feature>
<dbReference type="PROSITE" id="PS50122">
    <property type="entry name" value="CHEB"/>
    <property type="match status" value="1"/>
</dbReference>
<feature type="domain" description="CheB-type methylesterase" evidence="10">
    <location>
        <begin position="218"/>
        <end position="412"/>
    </location>
</feature>
<evidence type="ECO:0000313" key="11">
    <source>
        <dbReference type="EMBL" id="SDJ93515.1"/>
    </source>
</evidence>
<dbReference type="EC" id="3.5.1.44" evidence="5"/>
<dbReference type="GO" id="GO:0006935">
    <property type="term" value="P:chemotaxis"/>
    <property type="evidence" value="ECO:0007669"/>
    <property type="project" value="UniProtKB-UniRule"/>
</dbReference>
<dbReference type="EC" id="3.1.1.61" evidence="5"/>
<evidence type="ECO:0000256" key="4">
    <source>
        <dbReference type="ARBA" id="ARBA00048267"/>
    </source>
</evidence>
<comment type="domain">
    <text evidence="5">Contains a C-terminal catalytic domain, and an N-terminal region which modulates catalytic activity.</text>
</comment>
<evidence type="ECO:0000259" key="9">
    <source>
        <dbReference type="PROSITE" id="PS50110"/>
    </source>
</evidence>
<dbReference type="InterPro" id="IPR011006">
    <property type="entry name" value="CheY-like_superfamily"/>
</dbReference>
<reference evidence="12" key="1">
    <citation type="submission" date="2016-10" db="EMBL/GenBank/DDBJ databases">
        <authorList>
            <person name="Varghese N."/>
            <person name="Submissions S."/>
        </authorList>
    </citation>
    <scope>NUCLEOTIDE SEQUENCE [LARGE SCALE GENOMIC DNA]</scope>
    <source>
        <strain evidence="12">B4,CECT 8067,JCM 17497</strain>
    </source>
</reference>
<dbReference type="Gene3D" id="3.40.50.2300">
    <property type="match status" value="1"/>
</dbReference>
<evidence type="ECO:0000256" key="6">
    <source>
        <dbReference type="PROSITE-ProRule" id="PRU00050"/>
    </source>
</evidence>
<feature type="active site" evidence="5 6">
    <location>
        <position position="230"/>
    </location>
</feature>